<evidence type="ECO:0000313" key="2">
    <source>
        <dbReference type="Proteomes" id="UP000777440"/>
    </source>
</evidence>
<dbReference type="Proteomes" id="UP000777440">
    <property type="component" value="Unassembled WGS sequence"/>
</dbReference>
<evidence type="ECO:0000313" key="1">
    <source>
        <dbReference type="EMBL" id="MBW9109736.1"/>
    </source>
</evidence>
<sequence>MDFAKYLPLSQRRPADEVNVTGDRRAEIAAVVREAHRLILSAPEGERDARARTFAANAGLAMPAPPADSADALPASADAIESGDRRKIAELERVVEAALRLSDALGLNAEIAPLTYGAVAMYASTTAPFDRRAAISGHSVVAVDGDWRLGQGPELHGTAEGIVRFLTGLSDVPPRPPAR</sequence>
<dbReference type="EMBL" id="JAEUAX010000003">
    <property type="protein sequence ID" value="MBW9109736.1"/>
    <property type="molecule type" value="Genomic_DNA"/>
</dbReference>
<dbReference type="RefSeq" id="WP_220289052.1">
    <property type="nucleotide sequence ID" value="NZ_JAEUAX010000003.1"/>
</dbReference>
<organism evidence="1 2">
    <name type="scientific">Microbacterium ureisolvens</name>
    <dbReference type="NCBI Taxonomy" id="2781186"/>
    <lineage>
        <taxon>Bacteria</taxon>
        <taxon>Bacillati</taxon>
        <taxon>Actinomycetota</taxon>
        <taxon>Actinomycetes</taxon>
        <taxon>Micrococcales</taxon>
        <taxon>Microbacteriaceae</taxon>
        <taxon>Microbacterium</taxon>
    </lineage>
</organism>
<keyword evidence="2" id="KW-1185">Reference proteome</keyword>
<accession>A0ABS7HWI6</accession>
<comment type="caution">
    <text evidence="1">The sequence shown here is derived from an EMBL/GenBank/DDBJ whole genome shotgun (WGS) entry which is preliminary data.</text>
</comment>
<gene>
    <name evidence="1" type="ORF">JNB61_08125</name>
</gene>
<reference evidence="1 2" key="1">
    <citation type="journal article" date="2021" name="MBio">
        <title>Poor Competitiveness of Bradyrhizobium in Pigeon Pea Root Colonization in Indian Soils.</title>
        <authorList>
            <person name="Chalasani D."/>
            <person name="Basu A."/>
            <person name="Pullabhotla S.V.S.R.N."/>
            <person name="Jorrin B."/>
            <person name="Neal A.L."/>
            <person name="Poole P.S."/>
            <person name="Podile A.R."/>
            <person name="Tkacz A."/>
        </authorList>
    </citation>
    <scope>NUCLEOTIDE SEQUENCE [LARGE SCALE GENOMIC DNA]</scope>
    <source>
        <strain evidence="1 2">HU12</strain>
    </source>
</reference>
<proteinExistence type="predicted"/>
<protein>
    <submittedName>
        <fullName evidence="1">Uncharacterized protein</fullName>
    </submittedName>
</protein>
<name>A0ABS7HWI6_9MICO</name>